<feature type="region of interest" description="Disordered" evidence="6">
    <location>
        <begin position="468"/>
        <end position="509"/>
    </location>
</feature>
<reference evidence="9" key="1">
    <citation type="submission" date="2025-08" db="UniProtKB">
        <authorList>
            <consortium name="Ensembl"/>
        </authorList>
    </citation>
    <scope>IDENTIFICATION</scope>
</reference>
<dbReference type="AlphaFoldDB" id="A0A8C5F4C9"/>
<accession>A0A8C5F4C9</accession>
<comment type="similarity">
    <text evidence="5">Belongs to the FAM234 family.</text>
</comment>
<evidence type="ECO:0000256" key="3">
    <source>
        <dbReference type="ARBA" id="ARBA00022989"/>
    </source>
</evidence>
<feature type="transmembrane region" description="Helical" evidence="7">
    <location>
        <begin position="53"/>
        <end position="73"/>
    </location>
</feature>
<dbReference type="Gene3D" id="2.130.10.10">
    <property type="entry name" value="YVTN repeat-like/Quinoprotein amine dehydrogenase"/>
    <property type="match status" value="1"/>
</dbReference>
<dbReference type="PANTHER" id="PTHR21419">
    <property type="match status" value="1"/>
</dbReference>
<dbReference type="InterPro" id="IPR015943">
    <property type="entry name" value="WD40/YVTN_repeat-like_dom_sf"/>
</dbReference>
<evidence type="ECO:0000256" key="5">
    <source>
        <dbReference type="ARBA" id="ARBA00025791"/>
    </source>
</evidence>
<evidence type="ECO:0000313" key="9">
    <source>
        <dbReference type="Ensembl" id="ENSGMOP00000003123.2"/>
    </source>
</evidence>
<evidence type="ECO:0000313" key="10">
    <source>
        <dbReference type="Proteomes" id="UP000694546"/>
    </source>
</evidence>
<proteinExistence type="inferred from homology"/>
<dbReference type="GeneTree" id="ENSGT00530000063694"/>
<keyword evidence="2 7" id="KW-0812">Transmembrane</keyword>
<dbReference type="InterPro" id="IPR011047">
    <property type="entry name" value="Quinoprotein_ADH-like_sf"/>
</dbReference>
<reference evidence="9" key="2">
    <citation type="submission" date="2025-09" db="UniProtKB">
        <authorList>
            <consortium name="Ensembl"/>
        </authorList>
    </citation>
    <scope>IDENTIFICATION</scope>
</reference>
<evidence type="ECO:0000259" key="8">
    <source>
        <dbReference type="Pfam" id="PF23727"/>
    </source>
</evidence>
<dbReference type="PANTHER" id="PTHR21419:SF7">
    <property type="entry name" value="PROTEIN FAM234A"/>
    <property type="match status" value="1"/>
</dbReference>
<dbReference type="SUPFAM" id="SSF50998">
    <property type="entry name" value="Quinoprotein alcohol dehydrogenase-like"/>
    <property type="match status" value="1"/>
</dbReference>
<organism evidence="9 10">
    <name type="scientific">Gadus morhua</name>
    <name type="common">Atlantic cod</name>
    <dbReference type="NCBI Taxonomy" id="8049"/>
    <lineage>
        <taxon>Eukaryota</taxon>
        <taxon>Metazoa</taxon>
        <taxon>Chordata</taxon>
        <taxon>Craniata</taxon>
        <taxon>Vertebrata</taxon>
        <taxon>Euteleostomi</taxon>
        <taxon>Actinopterygii</taxon>
        <taxon>Neopterygii</taxon>
        <taxon>Teleostei</taxon>
        <taxon>Neoteleostei</taxon>
        <taxon>Acanthomorphata</taxon>
        <taxon>Zeiogadaria</taxon>
        <taxon>Gadariae</taxon>
        <taxon>Gadiformes</taxon>
        <taxon>Gadoidei</taxon>
        <taxon>Gadidae</taxon>
        <taxon>Gadus</taxon>
    </lineage>
</organism>
<name>A0A8C5F4C9_GADMO</name>
<dbReference type="InterPro" id="IPR045232">
    <property type="entry name" value="FAM234"/>
</dbReference>
<keyword evidence="10" id="KW-1185">Reference proteome</keyword>
<sequence length="509" mass="54521">MENSTATQTSTEVEPLKGGADKVEAGLTASQMDLKTSCREGLTFAKLSHWRTAIFFFSLFLCLTIVFAFSFVIPCPVRPQYLSTWNMTFYQASTYDFLAIEDANKDKVMDVVFVLKEAGGSQNNTFAGEGLPRPWVVVVAVAGTDGETLWERQLAPELHWAQCGLGGEKQSAGWDCLLFHSDWLTALDKTNGEVVWKRPHPPGPNSTLPVLLLPDLDGDGVGEVALVCPGSPQTQVWILSGRTGEQLGASVGVALSGRGLDGHHLLHTTDEGAHLVLLQREAGLYGVGLWRVAGQARKGLEAGLKKDRHWESRANHTFDLMPVYTQGSVREVVRTGSPQKPSSLLLVAGGELVLLGGDKLQRLWGLNTSGVLRTPSFGHFDKDGVPDVVVEEDGGNGSRRLVVLSGASGALLWEVSMLPGPECPPPGLRPHPQLGLRLHVLGSAAPRGKPLGCPWRLPLLHAAPAAPLRAPGDLQHHGDPQRHGAHPGLQGHPAGARPPCLLLPADGGR</sequence>
<keyword evidence="4 7" id="KW-0472">Membrane</keyword>
<dbReference type="InterPro" id="IPR055409">
    <property type="entry name" value="Beta-prop_FAM234A_B"/>
</dbReference>
<dbReference type="Proteomes" id="UP000694546">
    <property type="component" value="Chromosome 18"/>
</dbReference>
<evidence type="ECO:0000256" key="6">
    <source>
        <dbReference type="SAM" id="MobiDB-lite"/>
    </source>
</evidence>
<protein>
    <submittedName>
        <fullName evidence="9">Family with sequence similarity 234 member A</fullName>
    </submittedName>
</protein>
<feature type="domain" description="FAM234A/B beta-propeller" evidence="8">
    <location>
        <begin position="85"/>
        <end position="426"/>
    </location>
</feature>
<dbReference type="GO" id="GO:0016020">
    <property type="term" value="C:membrane"/>
    <property type="evidence" value="ECO:0007669"/>
    <property type="project" value="UniProtKB-SubCell"/>
</dbReference>
<evidence type="ECO:0000256" key="2">
    <source>
        <dbReference type="ARBA" id="ARBA00022692"/>
    </source>
</evidence>
<dbReference type="Pfam" id="PF23727">
    <property type="entry name" value="Beta-prop_FAM234A_B"/>
    <property type="match status" value="1"/>
</dbReference>
<evidence type="ECO:0000256" key="7">
    <source>
        <dbReference type="SAM" id="Phobius"/>
    </source>
</evidence>
<evidence type="ECO:0000256" key="4">
    <source>
        <dbReference type="ARBA" id="ARBA00023136"/>
    </source>
</evidence>
<evidence type="ECO:0000256" key="1">
    <source>
        <dbReference type="ARBA" id="ARBA00004167"/>
    </source>
</evidence>
<dbReference type="Ensembl" id="ENSGMOT00000003221.2">
    <property type="protein sequence ID" value="ENSGMOP00000003123.2"/>
    <property type="gene ID" value="ENSGMOG00000002966.2"/>
</dbReference>
<comment type="subcellular location">
    <subcellularLocation>
        <location evidence="1">Membrane</location>
        <topology evidence="1">Single-pass membrane protein</topology>
    </subcellularLocation>
</comment>
<keyword evidence="3 7" id="KW-1133">Transmembrane helix</keyword>